<dbReference type="GO" id="GO:0003924">
    <property type="term" value="F:GTPase activity"/>
    <property type="evidence" value="ECO:0007669"/>
    <property type="project" value="TreeGrafter"/>
</dbReference>
<dbReference type="Pfam" id="PF01031">
    <property type="entry name" value="Dynamin_M"/>
    <property type="match status" value="1"/>
</dbReference>
<keyword evidence="4" id="KW-1185">Reference proteome</keyword>
<dbReference type="InterPro" id="IPR022812">
    <property type="entry name" value="Dynamin"/>
</dbReference>
<proteinExistence type="predicted"/>
<dbReference type="InterPro" id="IPR027417">
    <property type="entry name" value="P-loop_NTPase"/>
</dbReference>
<comment type="caution">
    <text evidence="3">The sequence shown here is derived from an EMBL/GenBank/DDBJ whole genome shotgun (WGS) entry which is preliminary data.</text>
</comment>
<dbReference type="Gene3D" id="3.40.50.300">
    <property type="entry name" value="P-loop containing nucleotide triphosphate hydrolases"/>
    <property type="match status" value="1"/>
</dbReference>
<dbReference type="Gene3D" id="1.20.120.1240">
    <property type="entry name" value="Dynamin, middle domain"/>
    <property type="match status" value="1"/>
</dbReference>
<dbReference type="PANTHER" id="PTHR11566">
    <property type="entry name" value="DYNAMIN"/>
    <property type="match status" value="1"/>
</dbReference>
<dbReference type="AlphaFoldDB" id="A0AAD8LF30"/>
<dbReference type="GO" id="GO:0008017">
    <property type="term" value="F:microtubule binding"/>
    <property type="evidence" value="ECO:0007669"/>
    <property type="project" value="TreeGrafter"/>
</dbReference>
<evidence type="ECO:0000313" key="2">
    <source>
        <dbReference type="EMBL" id="KAK1440037.1"/>
    </source>
</evidence>
<dbReference type="EMBL" id="JAUHHV010000001">
    <property type="protein sequence ID" value="KAK1440037.1"/>
    <property type="molecule type" value="Genomic_DNA"/>
</dbReference>
<evidence type="ECO:0000313" key="4">
    <source>
        <dbReference type="Proteomes" id="UP001229421"/>
    </source>
</evidence>
<dbReference type="GO" id="GO:0005737">
    <property type="term" value="C:cytoplasm"/>
    <property type="evidence" value="ECO:0007669"/>
    <property type="project" value="TreeGrafter"/>
</dbReference>
<dbReference type="EMBL" id="JAUHHV010000001">
    <property type="protein sequence ID" value="KAK1440038.1"/>
    <property type="molecule type" value="Genomic_DNA"/>
</dbReference>
<reference evidence="3" key="1">
    <citation type="journal article" date="2023" name="bioRxiv">
        <title>Improved chromosome-level genome assembly for marigold (Tagetes erecta).</title>
        <authorList>
            <person name="Jiang F."/>
            <person name="Yuan L."/>
            <person name="Wang S."/>
            <person name="Wang H."/>
            <person name="Xu D."/>
            <person name="Wang A."/>
            <person name="Fan W."/>
        </authorList>
    </citation>
    <scope>NUCLEOTIDE SEQUENCE</scope>
    <source>
        <strain evidence="3">WSJ</strain>
        <tissue evidence="3">Leaf</tissue>
    </source>
</reference>
<evidence type="ECO:0000259" key="1">
    <source>
        <dbReference type="Pfam" id="PF01031"/>
    </source>
</evidence>
<dbReference type="GO" id="GO:0016020">
    <property type="term" value="C:membrane"/>
    <property type="evidence" value="ECO:0007669"/>
    <property type="project" value="TreeGrafter"/>
</dbReference>
<gene>
    <name evidence="2" type="ORF">QVD17_05862</name>
    <name evidence="3" type="ORF">QVD17_05863</name>
</gene>
<feature type="domain" description="Dynamin stalk" evidence="1">
    <location>
        <begin position="273"/>
        <end position="505"/>
    </location>
</feature>
<organism evidence="3 4">
    <name type="scientific">Tagetes erecta</name>
    <name type="common">African marigold</name>
    <dbReference type="NCBI Taxonomy" id="13708"/>
    <lineage>
        <taxon>Eukaryota</taxon>
        <taxon>Viridiplantae</taxon>
        <taxon>Streptophyta</taxon>
        <taxon>Embryophyta</taxon>
        <taxon>Tracheophyta</taxon>
        <taxon>Spermatophyta</taxon>
        <taxon>Magnoliopsida</taxon>
        <taxon>eudicotyledons</taxon>
        <taxon>Gunneridae</taxon>
        <taxon>Pentapetalae</taxon>
        <taxon>asterids</taxon>
        <taxon>campanulids</taxon>
        <taxon>Asterales</taxon>
        <taxon>Asteraceae</taxon>
        <taxon>Asteroideae</taxon>
        <taxon>Heliantheae alliance</taxon>
        <taxon>Tageteae</taxon>
        <taxon>Tagetes</taxon>
    </lineage>
</organism>
<protein>
    <recommendedName>
        <fullName evidence="1">Dynamin stalk domain-containing protein</fullName>
    </recommendedName>
</protein>
<dbReference type="Proteomes" id="UP001229421">
    <property type="component" value="Unassembled WGS sequence"/>
</dbReference>
<accession>A0AAD8LF30</accession>
<sequence length="641" mass="74196">MSGSKPKIPSLIKQISERMKEPFNIITKLKDMEVFPYKPSTPQCFKPSLPSIVVLGEEYDGTSVISKLFGLSLPSNAVFPVILKFKDKFNLGSGEVLLEWQFKDTYFQKKVSQTNLEEEITKSLKKRVPYHQRSGVEVIVTLVDPKAHELIVTILPGIHKQEENEKKQMSLYEDYLRRYTKDNESLFLNVIGCSSDLRDCLSKKLLSTIDRYGRRTITVFTQLHLSSNYLISKVTSTMNEPTNPFGYFFIKDAEKTVARDEESAKRVSCLLSKTNESRIGFESLSKNLVLGLISILFSPSSQIVGKIMLDLKRSEADLARYQATFDSASDAIPRIVRSITNANISIRKLFVTQEYEEYPDEMDMHVGPEISDRFLKLTNTLLYLKHDTRRPFLTFELWLLNETNWPSLTNFLPLSLAIRLLDDLFSYAHKPIESFLEDLISYVECVVVRILLDHGKQHVRMHETLKKMARLLVNHVKERFKDKVEDLINLEKKAIFTSSDQYPARLYETHKVTLPIDKTFASIEGMGYHVKVDHLNIYPSYQVDSAFQLKQLMVVYWDFVVQRFVDYCALYFQSIMNEMMAEGVMKVMEDFLMKGITDESILPRPAPTVDINKQNLENRIDELTKIMKEIEKMQVKFDFLL</sequence>
<evidence type="ECO:0000313" key="3">
    <source>
        <dbReference type="EMBL" id="KAK1440038.1"/>
    </source>
</evidence>
<dbReference type="GO" id="GO:0005874">
    <property type="term" value="C:microtubule"/>
    <property type="evidence" value="ECO:0007669"/>
    <property type="project" value="TreeGrafter"/>
</dbReference>
<dbReference type="PANTHER" id="PTHR11566:SF173">
    <property type="entry name" value="DYNAMIN-RELATED PROTEIN 4C"/>
    <property type="match status" value="1"/>
</dbReference>
<name>A0AAD8LF30_TARER</name>
<dbReference type="InterPro" id="IPR000375">
    <property type="entry name" value="Dynamin_stalk"/>
</dbReference>